<proteinExistence type="predicted"/>
<keyword evidence="2" id="KW-0808">Transferase</keyword>
<dbReference type="OMA" id="FLFATIC"/>
<keyword evidence="2" id="KW-0723">Serine/threonine-protein kinase</keyword>
<dbReference type="OrthoDB" id="245465at2759"/>
<sequence length="377" mass="41165">MRCGTEKKLKAKQRRPVAVARFLNMISLDDRHAATNALLLLGLHAYKQAIAEAPAELHMLRSVVDTLLRNGDDNESRPKTEEMKVNNDEKVNDTCVTCKLHLLGNAKMVLPLHSPLGDVTAPLASSSYGEKFTKVIGVKHEMGSSNSVSATTRLLPKEETPQSKVELAPIDIQGIPNMGYFHSASLSGGCYRCSFSCSCSNSSFGAATTVNKKRSSQYLALDYILNEAFKNVVLPWFRANGAEAMGSSALGSTSAFVENDRSTKQDSMPHNVGESDGDEQRNLADPMVNDSVNSTVVPPSLYGGDQYYSLGFLQQVIRHIEDTRGARENVIVVASSIPQSMAAYTLHTSFADLYLGLLASYHFSFKDDKNTLHNHAQ</sequence>
<keyword evidence="3" id="KW-1185">Reference proteome</keyword>
<dbReference type="Proteomes" id="UP000283634">
    <property type="component" value="Unassembled WGS sequence"/>
</dbReference>
<keyword evidence="2" id="KW-0418">Kinase</keyword>
<feature type="region of interest" description="Disordered" evidence="1">
    <location>
        <begin position="259"/>
        <end position="286"/>
    </location>
</feature>
<dbReference type="GeneID" id="40323978"/>
<evidence type="ECO:0000313" key="3">
    <source>
        <dbReference type="Proteomes" id="UP000283634"/>
    </source>
</evidence>
<dbReference type="AlphaFoldDB" id="A0A3R7KPH4"/>
<gene>
    <name evidence="2" type="ORF">TraAM80_00045</name>
</gene>
<evidence type="ECO:0000313" key="2">
    <source>
        <dbReference type="EMBL" id="RNF12887.1"/>
    </source>
</evidence>
<dbReference type="EMBL" id="MKGL01000001">
    <property type="protein sequence ID" value="RNF12887.1"/>
    <property type="molecule type" value="Genomic_DNA"/>
</dbReference>
<evidence type="ECO:0000256" key="1">
    <source>
        <dbReference type="SAM" id="MobiDB-lite"/>
    </source>
</evidence>
<protein>
    <submittedName>
        <fullName evidence="2">Putative serine/threonine protein kinase, putative,protein kinase</fullName>
        <ecNumber evidence="2">2.7.11.-</ecNumber>
    </submittedName>
</protein>
<comment type="caution">
    <text evidence="2">The sequence shown here is derived from an EMBL/GenBank/DDBJ whole genome shotgun (WGS) entry which is preliminary data.</text>
</comment>
<organism evidence="2 3">
    <name type="scientific">Trypanosoma rangeli</name>
    <dbReference type="NCBI Taxonomy" id="5698"/>
    <lineage>
        <taxon>Eukaryota</taxon>
        <taxon>Discoba</taxon>
        <taxon>Euglenozoa</taxon>
        <taxon>Kinetoplastea</taxon>
        <taxon>Metakinetoplastina</taxon>
        <taxon>Trypanosomatida</taxon>
        <taxon>Trypanosomatidae</taxon>
        <taxon>Trypanosoma</taxon>
        <taxon>Herpetosoma</taxon>
    </lineage>
</organism>
<name>A0A3R7KPH4_TRYRA</name>
<reference evidence="2 3" key="1">
    <citation type="journal article" date="2018" name="BMC Genomics">
        <title>Genomic comparison of Trypanosoma conorhini and Trypanosoma rangeli to Trypanosoma cruzi strains of high and low virulence.</title>
        <authorList>
            <person name="Bradwell K.R."/>
            <person name="Koparde V.N."/>
            <person name="Matveyev A.V."/>
            <person name="Serrano M.G."/>
            <person name="Alves J.M."/>
            <person name="Parikh H."/>
            <person name="Huang B."/>
            <person name="Lee V."/>
            <person name="Espinosa-Alvarez O."/>
            <person name="Ortiz P.A."/>
            <person name="Costa-Martins A.G."/>
            <person name="Teixeira M.M."/>
            <person name="Buck G.A."/>
        </authorList>
    </citation>
    <scope>NUCLEOTIDE SEQUENCE [LARGE SCALE GENOMIC DNA]</scope>
    <source>
        <strain evidence="2 3">AM80</strain>
    </source>
</reference>
<dbReference type="RefSeq" id="XP_029243030.1">
    <property type="nucleotide sequence ID" value="XM_029377140.1"/>
</dbReference>
<accession>A0A3R7KPH4</accession>
<dbReference type="GO" id="GO:0004674">
    <property type="term" value="F:protein serine/threonine kinase activity"/>
    <property type="evidence" value="ECO:0007669"/>
    <property type="project" value="UniProtKB-KW"/>
</dbReference>
<dbReference type="EC" id="2.7.11.-" evidence="2"/>